<feature type="region of interest" description="Disordered" evidence="1">
    <location>
        <begin position="83"/>
        <end position="107"/>
    </location>
</feature>
<feature type="region of interest" description="Disordered" evidence="1">
    <location>
        <begin position="140"/>
        <end position="161"/>
    </location>
</feature>
<protein>
    <submittedName>
        <fullName evidence="2">Uncharacterized protein</fullName>
    </submittedName>
</protein>
<gene>
    <name evidence="2" type="ORF">FA15DRAFT_671742</name>
</gene>
<dbReference type="AlphaFoldDB" id="A0A5C3KPJ8"/>
<keyword evidence="3" id="KW-1185">Reference proteome</keyword>
<accession>A0A5C3KPJ8</accession>
<evidence type="ECO:0000313" key="2">
    <source>
        <dbReference type="EMBL" id="TFK22272.1"/>
    </source>
</evidence>
<sequence>MQTGPTTAFRRPKLGLGLIVTALALGAATCVRAQYYTDEAQVTLQQYQSYEAAIVNETGFGAGLESDLRNGTRMPLQVDVPPLGEPHVSEPEVLGDTGVDDEENPRTDSGERLLFIRGEEESLEEYVARGVGFLGLSVDQPSEGSPGLSEHSSDGGNIGEGRVRYDAENVYEELDGVGDEEVQVDEESLVEMFRVFLKSRVVLRKWETKRREEFERIQHGEGGERLRANDDEVDLKEAENKSELWVILSRMYGELVLGVNGPL</sequence>
<name>A0A5C3KPJ8_COPMA</name>
<evidence type="ECO:0000313" key="3">
    <source>
        <dbReference type="Proteomes" id="UP000307440"/>
    </source>
</evidence>
<proteinExistence type="predicted"/>
<dbReference type="Proteomes" id="UP000307440">
    <property type="component" value="Unassembled WGS sequence"/>
</dbReference>
<dbReference type="EMBL" id="ML210245">
    <property type="protein sequence ID" value="TFK22272.1"/>
    <property type="molecule type" value="Genomic_DNA"/>
</dbReference>
<organism evidence="2 3">
    <name type="scientific">Coprinopsis marcescibilis</name>
    <name type="common">Agaric fungus</name>
    <name type="synonym">Psathyrella marcescibilis</name>
    <dbReference type="NCBI Taxonomy" id="230819"/>
    <lineage>
        <taxon>Eukaryota</taxon>
        <taxon>Fungi</taxon>
        <taxon>Dikarya</taxon>
        <taxon>Basidiomycota</taxon>
        <taxon>Agaricomycotina</taxon>
        <taxon>Agaricomycetes</taxon>
        <taxon>Agaricomycetidae</taxon>
        <taxon>Agaricales</taxon>
        <taxon>Agaricineae</taxon>
        <taxon>Psathyrellaceae</taxon>
        <taxon>Coprinopsis</taxon>
    </lineage>
</organism>
<evidence type="ECO:0000256" key="1">
    <source>
        <dbReference type="SAM" id="MobiDB-lite"/>
    </source>
</evidence>
<reference evidence="2 3" key="1">
    <citation type="journal article" date="2019" name="Nat. Ecol. Evol.">
        <title>Megaphylogeny resolves global patterns of mushroom evolution.</title>
        <authorList>
            <person name="Varga T."/>
            <person name="Krizsan K."/>
            <person name="Foldi C."/>
            <person name="Dima B."/>
            <person name="Sanchez-Garcia M."/>
            <person name="Sanchez-Ramirez S."/>
            <person name="Szollosi G.J."/>
            <person name="Szarkandi J.G."/>
            <person name="Papp V."/>
            <person name="Albert L."/>
            <person name="Andreopoulos W."/>
            <person name="Angelini C."/>
            <person name="Antonin V."/>
            <person name="Barry K.W."/>
            <person name="Bougher N.L."/>
            <person name="Buchanan P."/>
            <person name="Buyck B."/>
            <person name="Bense V."/>
            <person name="Catcheside P."/>
            <person name="Chovatia M."/>
            <person name="Cooper J."/>
            <person name="Damon W."/>
            <person name="Desjardin D."/>
            <person name="Finy P."/>
            <person name="Geml J."/>
            <person name="Haridas S."/>
            <person name="Hughes K."/>
            <person name="Justo A."/>
            <person name="Karasinski D."/>
            <person name="Kautmanova I."/>
            <person name="Kiss B."/>
            <person name="Kocsube S."/>
            <person name="Kotiranta H."/>
            <person name="LaButti K.M."/>
            <person name="Lechner B.E."/>
            <person name="Liimatainen K."/>
            <person name="Lipzen A."/>
            <person name="Lukacs Z."/>
            <person name="Mihaltcheva S."/>
            <person name="Morgado L.N."/>
            <person name="Niskanen T."/>
            <person name="Noordeloos M.E."/>
            <person name="Ohm R.A."/>
            <person name="Ortiz-Santana B."/>
            <person name="Ovrebo C."/>
            <person name="Racz N."/>
            <person name="Riley R."/>
            <person name="Savchenko A."/>
            <person name="Shiryaev A."/>
            <person name="Soop K."/>
            <person name="Spirin V."/>
            <person name="Szebenyi C."/>
            <person name="Tomsovsky M."/>
            <person name="Tulloss R.E."/>
            <person name="Uehling J."/>
            <person name="Grigoriev I.V."/>
            <person name="Vagvolgyi C."/>
            <person name="Papp T."/>
            <person name="Martin F.M."/>
            <person name="Miettinen O."/>
            <person name="Hibbett D.S."/>
            <person name="Nagy L.G."/>
        </authorList>
    </citation>
    <scope>NUCLEOTIDE SEQUENCE [LARGE SCALE GENOMIC DNA]</scope>
    <source>
        <strain evidence="2 3">CBS 121175</strain>
    </source>
</reference>